<sequence length="208" mass="21997">MTARADVLARLRAARAGTPVAVPRAYDRRGEVVDRVSVLAERVRDYQAGVQRTGPAGLPEILGRLLPEGRTVIMPAGVPEQWVTGCQARLRWDSDANPLSVAELAADGVSVLTGCTVAVALTGTLILDGGPDQGRRLLTLLPDHHVCVVRAEQIVGGLPAALARLPDPTRPLTLISGPSATSDIELDRVDGVHGPRRLDVVIVDDDHG</sequence>
<dbReference type="EMBL" id="BOPC01000112">
    <property type="protein sequence ID" value="GIJ30430.1"/>
    <property type="molecule type" value="Genomic_DNA"/>
</dbReference>
<accession>A0ABQ4JIJ5</accession>
<dbReference type="Proteomes" id="UP000653076">
    <property type="component" value="Unassembled WGS sequence"/>
</dbReference>
<dbReference type="RefSeq" id="WP_204038136.1">
    <property type="nucleotide sequence ID" value="NZ_BOPC01000112.1"/>
</dbReference>
<gene>
    <name evidence="2" type="ORF">Vqi01_55920</name>
</gene>
<evidence type="ECO:0000259" key="1">
    <source>
        <dbReference type="Pfam" id="PF02589"/>
    </source>
</evidence>
<reference evidence="2 3" key="1">
    <citation type="submission" date="2021-01" db="EMBL/GenBank/DDBJ databases">
        <title>Whole genome shotgun sequence of Verrucosispora qiuiae NBRC 106684.</title>
        <authorList>
            <person name="Komaki H."/>
            <person name="Tamura T."/>
        </authorList>
    </citation>
    <scope>NUCLEOTIDE SEQUENCE [LARGE SCALE GENOMIC DNA]</scope>
    <source>
        <strain evidence="2 3">NBRC 106684</strain>
    </source>
</reference>
<dbReference type="InterPro" id="IPR003741">
    <property type="entry name" value="LUD_dom"/>
</dbReference>
<keyword evidence="3" id="KW-1185">Reference proteome</keyword>
<proteinExistence type="predicted"/>
<name>A0ABQ4JIJ5_9ACTN</name>
<dbReference type="Gene3D" id="3.40.50.10420">
    <property type="entry name" value="NagB/RpiA/CoA transferase-like"/>
    <property type="match status" value="1"/>
</dbReference>
<evidence type="ECO:0000313" key="3">
    <source>
        <dbReference type="Proteomes" id="UP000653076"/>
    </source>
</evidence>
<dbReference type="InterPro" id="IPR037171">
    <property type="entry name" value="NagB/RpiA_transferase-like"/>
</dbReference>
<dbReference type="PANTHER" id="PTHR43682">
    <property type="entry name" value="LACTATE UTILIZATION PROTEIN C"/>
    <property type="match status" value="1"/>
</dbReference>
<dbReference type="PANTHER" id="PTHR43682:SF1">
    <property type="entry name" value="LACTATE UTILIZATION PROTEIN C"/>
    <property type="match status" value="1"/>
</dbReference>
<dbReference type="SUPFAM" id="SSF100950">
    <property type="entry name" value="NagB/RpiA/CoA transferase-like"/>
    <property type="match status" value="1"/>
</dbReference>
<protein>
    <recommendedName>
        <fullName evidence="1">LUD domain-containing protein</fullName>
    </recommendedName>
</protein>
<dbReference type="Pfam" id="PF02589">
    <property type="entry name" value="LUD_dom"/>
    <property type="match status" value="1"/>
</dbReference>
<comment type="caution">
    <text evidence="2">The sequence shown here is derived from an EMBL/GenBank/DDBJ whole genome shotgun (WGS) entry which is preliminary data.</text>
</comment>
<evidence type="ECO:0000313" key="2">
    <source>
        <dbReference type="EMBL" id="GIJ30430.1"/>
    </source>
</evidence>
<organism evidence="2 3">
    <name type="scientific">Micromonospora qiuiae</name>
    <dbReference type="NCBI Taxonomy" id="502268"/>
    <lineage>
        <taxon>Bacteria</taxon>
        <taxon>Bacillati</taxon>
        <taxon>Actinomycetota</taxon>
        <taxon>Actinomycetes</taxon>
        <taxon>Micromonosporales</taxon>
        <taxon>Micromonosporaceae</taxon>
        <taxon>Micromonospora</taxon>
    </lineage>
</organism>
<feature type="domain" description="LUD" evidence="1">
    <location>
        <begin position="111"/>
        <end position="203"/>
    </location>
</feature>
<dbReference type="InterPro" id="IPR024185">
    <property type="entry name" value="FTHF_cligase-like_sf"/>
</dbReference>